<dbReference type="GO" id="GO:0008270">
    <property type="term" value="F:zinc ion binding"/>
    <property type="evidence" value="ECO:0007669"/>
    <property type="project" value="UniProtKB-KW"/>
</dbReference>
<evidence type="ECO:0000256" key="4">
    <source>
        <dbReference type="PROSITE-ProRule" id="PRU01343"/>
    </source>
</evidence>
<evidence type="ECO:0000256" key="3">
    <source>
        <dbReference type="ARBA" id="ARBA00022833"/>
    </source>
</evidence>
<evidence type="ECO:0000313" key="9">
    <source>
        <dbReference type="Proteomes" id="UP000192596"/>
    </source>
</evidence>
<dbReference type="EMBL" id="NAJO01000022">
    <property type="protein sequence ID" value="OQO04308.1"/>
    <property type="molecule type" value="Genomic_DNA"/>
</dbReference>
<keyword evidence="5" id="KW-0175">Coiled coil</keyword>
<name>A0A1V8SZC0_9PEZI</name>
<feature type="compositionally biased region" description="Basic and acidic residues" evidence="6">
    <location>
        <begin position="103"/>
        <end position="112"/>
    </location>
</feature>
<dbReference type="OrthoDB" id="430051at2759"/>
<feature type="compositionally biased region" description="Polar residues" evidence="6">
    <location>
        <begin position="156"/>
        <end position="169"/>
    </location>
</feature>
<feature type="compositionally biased region" description="Low complexity" evidence="6">
    <location>
        <begin position="1"/>
        <end position="18"/>
    </location>
</feature>
<sequence>MFRGRSTPRGSSTRGSRGNSYARRGGAPKRTSGPKGLFADGIWQCNCDPRLPAEHFKVKKEGKNQGRWFYTCQNSEPERCDFFLWDEDAKVREEGAVLGNSRTEPEVRREAEGQAGWGPARGGMFGNVDPVSGRARTQREMDDDESTEAGSPPPLCNTQPAAQATSKRSATIAGFENDDDEFLDWPLTGQDEDAMAKAADAASSFTTPHKAQKQGVYDTPATTAEKVKRHLPWLAEAAQTTPSGKAQQPQPDYFNTPSKPSVMPPLHFPIPVVAQAGPQTPSIDPVVPSAVPKAPSPPNRHMNPLLHPSSTSDLTESALSILSTTSIAPETLVQLRALLNQHDLKTQGIVKGRDITRLGLKAKEAKIAELQARIASLEAEREVDRGVIRSLRWQRDVGGSGDGDAEEL</sequence>
<gene>
    <name evidence="8" type="ORF">B0A48_10919</name>
</gene>
<keyword evidence="1" id="KW-0479">Metal-binding</keyword>
<feature type="domain" description="GRF-type" evidence="7">
    <location>
        <begin position="45"/>
        <end position="89"/>
    </location>
</feature>
<feature type="compositionally biased region" description="Gly residues" evidence="6">
    <location>
        <begin position="115"/>
        <end position="125"/>
    </location>
</feature>
<evidence type="ECO:0000313" key="8">
    <source>
        <dbReference type="EMBL" id="OQO04308.1"/>
    </source>
</evidence>
<dbReference type="AlphaFoldDB" id="A0A1V8SZC0"/>
<feature type="region of interest" description="Disordered" evidence="6">
    <location>
        <begin position="1"/>
        <end position="35"/>
    </location>
</feature>
<evidence type="ECO:0000259" key="7">
    <source>
        <dbReference type="PROSITE" id="PS51999"/>
    </source>
</evidence>
<dbReference type="STRING" id="1507870.A0A1V8SZC0"/>
<keyword evidence="2 4" id="KW-0863">Zinc-finger</keyword>
<keyword evidence="3" id="KW-0862">Zinc</keyword>
<feature type="coiled-coil region" evidence="5">
    <location>
        <begin position="360"/>
        <end position="387"/>
    </location>
</feature>
<feature type="region of interest" description="Disordered" evidence="6">
    <location>
        <begin position="196"/>
        <end position="217"/>
    </location>
</feature>
<evidence type="ECO:0000256" key="2">
    <source>
        <dbReference type="ARBA" id="ARBA00022771"/>
    </source>
</evidence>
<dbReference type="InParanoid" id="A0A1V8SZC0"/>
<proteinExistence type="predicted"/>
<organism evidence="8 9">
    <name type="scientific">Cryoendolithus antarcticus</name>
    <dbReference type="NCBI Taxonomy" id="1507870"/>
    <lineage>
        <taxon>Eukaryota</taxon>
        <taxon>Fungi</taxon>
        <taxon>Dikarya</taxon>
        <taxon>Ascomycota</taxon>
        <taxon>Pezizomycotina</taxon>
        <taxon>Dothideomycetes</taxon>
        <taxon>Dothideomycetidae</taxon>
        <taxon>Cladosporiales</taxon>
        <taxon>Cladosporiaceae</taxon>
        <taxon>Cryoendolithus</taxon>
    </lineage>
</organism>
<protein>
    <recommendedName>
        <fullName evidence="7">GRF-type domain-containing protein</fullName>
    </recommendedName>
</protein>
<evidence type="ECO:0000256" key="5">
    <source>
        <dbReference type="SAM" id="Coils"/>
    </source>
</evidence>
<evidence type="ECO:0000256" key="6">
    <source>
        <dbReference type="SAM" id="MobiDB-lite"/>
    </source>
</evidence>
<feature type="region of interest" description="Disordered" evidence="6">
    <location>
        <begin position="98"/>
        <end position="169"/>
    </location>
</feature>
<dbReference type="Proteomes" id="UP000192596">
    <property type="component" value="Unassembled WGS sequence"/>
</dbReference>
<evidence type="ECO:0000256" key="1">
    <source>
        <dbReference type="ARBA" id="ARBA00022723"/>
    </source>
</evidence>
<dbReference type="PROSITE" id="PS51999">
    <property type="entry name" value="ZF_GRF"/>
    <property type="match status" value="1"/>
</dbReference>
<dbReference type="InterPro" id="IPR010666">
    <property type="entry name" value="Znf_GRF"/>
</dbReference>
<accession>A0A1V8SZC0</accession>
<dbReference type="Pfam" id="PF06839">
    <property type="entry name" value="Zn_ribbon_GRF"/>
    <property type="match status" value="1"/>
</dbReference>
<comment type="caution">
    <text evidence="8">The sequence shown here is derived from an EMBL/GenBank/DDBJ whole genome shotgun (WGS) entry which is preliminary data.</text>
</comment>
<reference evidence="9" key="1">
    <citation type="submission" date="2017-03" db="EMBL/GenBank/DDBJ databases">
        <title>Genomes of endolithic fungi from Antarctica.</title>
        <authorList>
            <person name="Coleine C."/>
            <person name="Masonjones S."/>
            <person name="Stajich J.E."/>
        </authorList>
    </citation>
    <scope>NUCLEOTIDE SEQUENCE [LARGE SCALE GENOMIC DNA]</scope>
    <source>
        <strain evidence="9">CCFEE 5527</strain>
    </source>
</reference>
<keyword evidence="9" id="KW-1185">Reference proteome</keyword>